<evidence type="ECO:0000256" key="10">
    <source>
        <dbReference type="PROSITE-ProRule" id="PRU00460"/>
    </source>
</evidence>
<dbReference type="Pfam" id="PF00053">
    <property type="entry name" value="EGF_laminin"/>
    <property type="match status" value="5"/>
</dbReference>
<dbReference type="PROSITE" id="PS01248">
    <property type="entry name" value="EGF_LAM_1"/>
    <property type="match status" value="2"/>
</dbReference>
<comment type="caution">
    <text evidence="10">Lacks conserved residue(s) required for the propagation of feature annotation.</text>
</comment>
<protein>
    <submittedName>
        <fullName evidence="15">Laminin subunit gamma 2</fullName>
    </submittedName>
</protein>
<dbReference type="Pfam" id="PF00052">
    <property type="entry name" value="Laminin_B"/>
    <property type="match status" value="1"/>
</dbReference>
<dbReference type="SMART" id="SM00180">
    <property type="entry name" value="EGF_Lam"/>
    <property type="match status" value="5"/>
</dbReference>
<organism evidence="15 16">
    <name type="scientific">Scophthalmus maximus</name>
    <name type="common">Turbot</name>
    <name type="synonym">Psetta maxima</name>
    <dbReference type="NCBI Taxonomy" id="52904"/>
    <lineage>
        <taxon>Eukaryota</taxon>
        <taxon>Metazoa</taxon>
        <taxon>Chordata</taxon>
        <taxon>Craniata</taxon>
        <taxon>Vertebrata</taxon>
        <taxon>Euteleostomi</taxon>
        <taxon>Actinopterygii</taxon>
        <taxon>Neopterygii</taxon>
        <taxon>Teleostei</taxon>
        <taxon>Neoteleostei</taxon>
        <taxon>Acanthomorphata</taxon>
        <taxon>Carangaria</taxon>
        <taxon>Pleuronectiformes</taxon>
        <taxon>Pleuronectoidei</taxon>
        <taxon>Scophthalmidae</taxon>
        <taxon>Scophthalmus</taxon>
    </lineage>
</organism>
<keyword evidence="8" id="KW-0325">Glycoprotein</keyword>
<dbReference type="PROSITE" id="PS50027">
    <property type="entry name" value="EGF_LAM_2"/>
    <property type="match status" value="3"/>
</dbReference>
<feature type="domain" description="Laminin IV type A" evidence="14">
    <location>
        <begin position="164"/>
        <end position="335"/>
    </location>
</feature>
<evidence type="ECO:0000259" key="13">
    <source>
        <dbReference type="PROSITE" id="PS50027"/>
    </source>
</evidence>
<dbReference type="PRINTS" id="PR00011">
    <property type="entry name" value="EGFLAMININ"/>
</dbReference>
<keyword evidence="3" id="KW-0272">Extracellular matrix</keyword>
<evidence type="ECO:0000256" key="7">
    <source>
        <dbReference type="ARBA" id="ARBA00023157"/>
    </source>
</evidence>
<accession>A0A8D3BYR9</accession>
<evidence type="ECO:0000259" key="14">
    <source>
        <dbReference type="PROSITE" id="PS51115"/>
    </source>
</evidence>
<feature type="domain" description="Laminin EGF-like" evidence="13">
    <location>
        <begin position="467"/>
        <end position="518"/>
    </location>
</feature>
<evidence type="ECO:0000256" key="12">
    <source>
        <dbReference type="SAM" id="SignalP"/>
    </source>
</evidence>
<dbReference type="InterPro" id="IPR050440">
    <property type="entry name" value="Laminin/Netrin_ECM"/>
</dbReference>
<feature type="disulfide bond" evidence="10">
    <location>
        <begin position="80"/>
        <end position="92"/>
    </location>
</feature>
<keyword evidence="7 10" id="KW-1015">Disulfide bond</keyword>
<dbReference type="GO" id="GO:0007411">
    <property type="term" value="P:axon guidance"/>
    <property type="evidence" value="ECO:0007669"/>
    <property type="project" value="TreeGrafter"/>
</dbReference>
<dbReference type="GO" id="GO:0009888">
    <property type="term" value="P:tissue development"/>
    <property type="evidence" value="ECO:0007669"/>
    <property type="project" value="TreeGrafter"/>
</dbReference>
<dbReference type="GO" id="GO:0009887">
    <property type="term" value="P:animal organ morphogenesis"/>
    <property type="evidence" value="ECO:0007669"/>
    <property type="project" value="TreeGrafter"/>
</dbReference>
<evidence type="ECO:0000256" key="5">
    <source>
        <dbReference type="ARBA" id="ARBA00022737"/>
    </source>
</evidence>
<feature type="disulfide bond" evidence="10">
    <location>
        <begin position="420"/>
        <end position="437"/>
    </location>
</feature>
<proteinExistence type="predicted"/>
<dbReference type="InterPro" id="IPR000034">
    <property type="entry name" value="Laminin_IV"/>
</dbReference>
<dbReference type="SMART" id="SM00181">
    <property type="entry name" value="EGF"/>
    <property type="match status" value="5"/>
</dbReference>
<dbReference type="CDD" id="cd00055">
    <property type="entry name" value="EGF_Lam"/>
    <property type="match status" value="5"/>
</dbReference>
<evidence type="ECO:0000313" key="15">
    <source>
        <dbReference type="Ensembl" id="ENSSMAP00000040177.1"/>
    </source>
</evidence>
<dbReference type="PANTHER" id="PTHR10574">
    <property type="entry name" value="NETRIN/LAMININ-RELATED"/>
    <property type="match status" value="1"/>
</dbReference>
<sequence length="1128" mass="121075">MRSSSWISLCGVLAALCVVEATRTYYSAVRCECNGRSRYCLRDGLGLHCVDCQGHTAGRHCERCQAGFYQQGAALSCTPCRCNATGSVGAVCDSRGRCRCRDGVTGDKCDRCPGGGAIGPNGCTQSRQTREDSGSRACFCYGHSSSCSAQSGFSVHNISSTFSDGVDGWTVATAQGNVPRDVHFRWTPTHQDVEVISKNSLPVYLYAPARYLGNQLLSYGQNFSFSLRLDRGVRHPSTSDVVLEGSGLRVSASLGDLRSIVPCGQKIHYSFRLDEQPGSRWRPQISAFQFQTLLQNLTSVRIRATFGEDGRGYLDNVRLVSARRGDGLPARWVHTCSCPAGYEGEFCERCSAGFRRKMPADGAFGACEPCSCRGGSCDPQTGDCYSADETRGDNGHIRCPEGSYPGKTPAGPQACVKCPCPVGVSCSVASGSLAPQCDRCPAGTSGPRCDVCQEGFYGDPAGGCRPCQCNGHIDVSVAGSCERSSGACLKCVNNTKGRSCEACVRGFYHGRAADACKPCDCDLLGSESGQCDAGGHCRCRPGFEGLRCQRSDCPSCFTPVKAQLELYAAMLKELEVRLSHGDGGLIPADRSVMEAALRAAEELVDDLQDDSEELADVEKRLQGRLSSISRSQLVEGQNVQNISDRADDVRRQQRKYRAQVEEVETLMAAMKRKLEEAKSDLRSAEFPLGDAPLGSNLWTSLVQAATGLADKHQTKAVAVEQSASEALRDSEKSLAQVRTLMNKENRVKELLGDLKTTFDQTSARVKGLEQHATRLSGEARDESKMADGMLKNIASMERNIPTSLKGDMDAMVSRLDGLKAEVDENTSGFEALQAGVQRDKAATENLLAEGKSAQQDFNKLLDRVNVAKADTEAALQRIGSNSNELDDALKALRGFDEQIDGGRALADAAIGRLPGINATIRQAVSNNGKTLSVLGEVSDDYNSALGSVGVLQGLVRSLEGTFGSLPHGGLLSETTKLNKEAKDLRTKAVDLAGDVEFDLDDVRKLEAEAEQAADGAAAAFGNARQTRDAVGKTLADIGRLLANMNKPGTVDESLLKQLEASLAGAQRDVDAGLRPRLRDMEQKEDAMRRRLTALDLDIDTVLGDIANLKEVLSKVPENCFNSPPIEEA</sequence>
<feature type="domain" description="Laminin EGF-like" evidence="13">
    <location>
        <begin position="418"/>
        <end position="466"/>
    </location>
</feature>
<dbReference type="Gene3D" id="2.10.25.10">
    <property type="entry name" value="Laminin"/>
    <property type="match status" value="5"/>
</dbReference>
<feature type="coiled-coil region" evidence="11">
    <location>
        <begin position="590"/>
        <end position="680"/>
    </location>
</feature>
<dbReference type="PANTHER" id="PTHR10574:SF270">
    <property type="entry name" value="LAMININ SUBUNIT GAMMA-1"/>
    <property type="match status" value="1"/>
</dbReference>
<dbReference type="InterPro" id="IPR002049">
    <property type="entry name" value="LE_dom"/>
</dbReference>
<evidence type="ECO:0000256" key="9">
    <source>
        <dbReference type="ARBA" id="ARBA00023292"/>
    </source>
</evidence>
<dbReference type="Gene3D" id="1.10.287.1490">
    <property type="match status" value="1"/>
</dbReference>
<evidence type="ECO:0000256" key="11">
    <source>
        <dbReference type="SAM" id="Coils"/>
    </source>
</evidence>
<feature type="signal peptide" evidence="12">
    <location>
        <begin position="1"/>
        <end position="21"/>
    </location>
</feature>
<dbReference type="SUPFAM" id="SSF57196">
    <property type="entry name" value="EGF/Laminin"/>
    <property type="match status" value="2"/>
</dbReference>
<evidence type="ECO:0000256" key="1">
    <source>
        <dbReference type="ARBA" id="ARBA00004302"/>
    </source>
</evidence>
<evidence type="ECO:0000256" key="8">
    <source>
        <dbReference type="ARBA" id="ARBA00023180"/>
    </source>
</evidence>
<evidence type="ECO:0000256" key="2">
    <source>
        <dbReference type="ARBA" id="ARBA00022525"/>
    </source>
</evidence>
<keyword evidence="6" id="KW-0084">Basement membrane</keyword>
<reference evidence="15" key="1">
    <citation type="submission" date="2023-05" db="EMBL/GenBank/DDBJ databases">
        <title>High-quality long-read genome of Scophthalmus maximus.</title>
        <authorList>
            <person name="Lien S."/>
            <person name="Martinez P."/>
        </authorList>
    </citation>
    <scope>NUCLEOTIDE SEQUENCE [LARGE SCALE GENOMIC DNA]</scope>
</reference>
<dbReference type="InterPro" id="IPR000742">
    <property type="entry name" value="EGF"/>
</dbReference>
<dbReference type="FunFam" id="2.10.25.10:FF:000130">
    <property type="entry name" value="Laminin subunit beta 1"/>
    <property type="match status" value="1"/>
</dbReference>
<dbReference type="Pfam" id="PF24973">
    <property type="entry name" value="EGF_LMN_ATRN"/>
    <property type="match status" value="1"/>
</dbReference>
<keyword evidence="11" id="KW-0175">Coiled coil</keyword>
<dbReference type="InterPro" id="IPR056863">
    <property type="entry name" value="LMN_ATRN_NET-like_EGF"/>
</dbReference>
<feature type="disulfide bond" evidence="10">
    <location>
        <begin position="491"/>
        <end position="500"/>
    </location>
</feature>
<name>A0A8D3BYR9_SCOMX</name>
<evidence type="ECO:0000256" key="6">
    <source>
        <dbReference type="ARBA" id="ARBA00022869"/>
    </source>
</evidence>
<gene>
    <name evidence="15" type="primary">LAMC2</name>
</gene>
<dbReference type="Proteomes" id="UP000694558">
    <property type="component" value="Chromosome 7"/>
</dbReference>
<keyword evidence="9 10" id="KW-0424">Laminin EGF-like domain</keyword>
<dbReference type="GO" id="GO:0005604">
    <property type="term" value="C:basement membrane"/>
    <property type="evidence" value="ECO:0007669"/>
    <property type="project" value="UniProtKB-SubCell"/>
</dbReference>
<dbReference type="GeneTree" id="ENSGT00940000160470"/>
<evidence type="ECO:0000256" key="4">
    <source>
        <dbReference type="ARBA" id="ARBA00022729"/>
    </source>
</evidence>
<dbReference type="SMART" id="SM00281">
    <property type="entry name" value="LamB"/>
    <property type="match status" value="1"/>
</dbReference>
<dbReference type="PROSITE" id="PS51115">
    <property type="entry name" value="LAMININ_IVA"/>
    <property type="match status" value="1"/>
</dbReference>
<keyword evidence="4 12" id="KW-0732">Signal</keyword>
<feature type="disulfide bond" evidence="10">
    <location>
        <begin position="100"/>
        <end position="109"/>
    </location>
</feature>
<keyword evidence="5" id="KW-0677">Repeat</keyword>
<reference evidence="15" key="2">
    <citation type="submission" date="2025-08" db="UniProtKB">
        <authorList>
            <consortium name="Ensembl"/>
        </authorList>
    </citation>
    <scope>IDENTIFICATION</scope>
</reference>
<comment type="subcellular location">
    <subcellularLocation>
        <location evidence="1">Secreted</location>
        <location evidence="1">Extracellular space</location>
        <location evidence="1">Extracellular matrix</location>
        <location evidence="1">Basement membrane</location>
    </subcellularLocation>
</comment>
<dbReference type="AlphaFoldDB" id="A0A8D3BYR9"/>
<evidence type="ECO:0000256" key="3">
    <source>
        <dbReference type="ARBA" id="ARBA00022530"/>
    </source>
</evidence>
<dbReference type="Ensembl" id="ENSSMAT00000071114.1">
    <property type="protein sequence ID" value="ENSSMAP00000040177.1"/>
    <property type="gene ID" value="ENSSMAG00000031240.1"/>
</dbReference>
<keyword evidence="2" id="KW-0964">Secreted</keyword>
<feature type="disulfide bond" evidence="10">
    <location>
        <begin position="440"/>
        <end position="449"/>
    </location>
</feature>
<feature type="chain" id="PRO_5035001710" evidence="12">
    <location>
        <begin position="22"/>
        <end position="1128"/>
    </location>
</feature>
<dbReference type="FunFam" id="2.10.25.10:FF:000188">
    <property type="entry name" value="Laminin subunit gamma 2"/>
    <property type="match status" value="1"/>
</dbReference>
<feature type="domain" description="Laminin EGF-like" evidence="13">
    <location>
        <begin position="80"/>
        <end position="125"/>
    </location>
</feature>
<evidence type="ECO:0000313" key="16">
    <source>
        <dbReference type="Proteomes" id="UP000694558"/>
    </source>
</evidence>